<sequence length="178" mass="19280">MSLRTNLLVAAASGLVLASCTSESEAIGEPERAETRMPVEPDGGIGDGAPPIAASTASASFAKTMPVRLRGDWHKDDLGRVPEAEDCDPRLRGTIDWDRLVTVDEGGYSYFETGGRITDVHGRTDTMIDAAFDTTYADTPTSTRRNLTLQSDGTMTVREEDGNGQPTIKKYIRCPEIR</sequence>
<organism evidence="2 3">
    <name type="scientific">Qipengyuania atrilutea</name>
    <dbReference type="NCBI Taxonomy" id="2744473"/>
    <lineage>
        <taxon>Bacteria</taxon>
        <taxon>Pseudomonadati</taxon>
        <taxon>Pseudomonadota</taxon>
        <taxon>Alphaproteobacteria</taxon>
        <taxon>Sphingomonadales</taxon>
        <taxon>Erythrobacteraceae</taxon>
        <taxon>Qipengyuania</taxon>
    </lineage>
</organism>
<dbReference type="Proteomes" id="UP000561438">
    <property type="component" value="Unassembled WGS sequence"/>
</dbReference>
<evidence type="ECO:0000313" key="2">
    <source>
        <dbReference type="EMBL" id="NVD45548.1"/>
    </source>
</evidence>
<protein>
    <recommendedName>
        <fullName evidence="4">Lipoprotein</fullName>
    </recommendedName>
</protein>
<comment type="caution">
    <text evidence="2">The sequence shown here is derived from an EMBL/GenBank/DDBJ whole genome shotgun (WGS) entry which is preliminary data.</text>
</comment>
<evidence type="ECO:0008006" key="4">
    <source>
        <dbReference type="Google" id="ProtNLM"/>
    </source>
</evidence>
<evidence type="ECO:0000256" key="1">
    <source>
        <dbReference type="SAM" id="SignalP"/>
    </source>
</evidence>
<feature type="signal peptide" evidence="1">
    <location>
        <begin position="1"/>
        <end position="18"/>
    </location>
</feature>
<keyword evidence="3" id="KW-1185">Reference proteome</keyword>
<dbReference type="RefSeq" id="WP_176267814.1">
    <property type="nucleotide sequence ID" value="NZ_JABWGV010000003.1"/>
</dbReference>
<feature type="chain" id="PRO_5032729038" description="Lipoprotein" evidence="1">
    <location>
        <begin position="19"/>
        <end position="178"/>
    </location>
</feature>
<gene>
    <name evidence="2" type="ORF">HUV48_11070</name>
</gene>
<dbReference type="PROSITE" id="PS51257">
    <property type="entry name" value="PROKAR_LIPOPROTEIN"/>
    <property type="match status" value="1"/>
</dbReference>
<accession>A0A850H6S5</accession>
<dbReference type="EMBL" id="JABWGV010000003">
    <property type="protein sequence ID" value="NVD45548.1"/>
    <property type="molecule type" value="Genomic_DNA"/>
</dbReference>
<proteinExistence type="predicted"/>
<keyword evidence="1" id="KW-0732">Signal</keyword>
<reference evidence="2 3" key="1">
    <citation type="submission" date="2020-06" db="EMBL/GenBank/DDBJ databases">
        <title>Altererythrobacter sp. HHU K3-1.</title>
        <authorList>
            <person name="Zhang D."/>
            <person name="Xue H."/>
        </authorList>
    </citation>
    <scope>NUCLEOTIDE SEQUENCE [LARGE SCALE GENOMIC DNA]</scope>
    <source>
        <strain evidence="2 3">HHU K3-1</strain>
    </source>
</reference>
<dbReference type="AlphaFoldDB" id="A0A850H6S5"/>
<name>A0A850H6S5_9SPHN</name>
<evidence type="ECO:0000313" key="3">
    <source>
        <dbReference type="Proteomes" id="UP000561438"/>
    </source>
</evidence>